<dbReference type="Proteomes" id="UP000479190">
    <property type="component" value="Unassembled WGS sequence"/>
</dbReference>
<name>A0A6H5IF23_9HYME</name>
<dbReference type="AlphaFoldDB" id="A0A6H5IF23"/>
<evidence type="ECO:0000313" key="1">
    <source>
        <dbReference type="EMBL" id="CAB0035970.1"/>
    </source>
</evidence>
<keyword evidence="2" id="KW-1185">Reference proteome</keyword>
<evidence type="ECO:0000313" key="2">
    <source>
        <dbReference type="Proteomes" id="UP000479190"/>
    </source>
</evidence>
<protein>
    <submittedName>
        <fullName evidence="1">Uncharacterized protein</fullName>
    </submittedName>
</protein>
<sequence length="61" mass="6437">MFLVGLANGWSSPYLAKLSLQESTDGKAKLSSEQLTWLASLMNIARIFGACAGAVAQGIHI</sequence>
<proteinExistence type="predicted"/>
<dbReference type="EMBL" id="CADCXV010000806">
    <property type="protein sequence ID" value="CAB0035970.1"/>
    <property type="molecule type" value="Genomic_DNA"/>
</dbReference>
<dbReference type="OrthoDB" id="6612291at2759"/>
<reference evidence="1 2" key="1">
    <citation type="submission" date="2020-02" db="EMBL/GenBank/DDBJ databases">
        <authorList>
            <person name="Ferguson B K."/>
        </authorList>
    </citation>
    <scope>NUCLEOTIDE SEQUENCE [LARGE SCALE GENOMIC DNA]</scope>
</reference>
<gene>
    <name evidence="1" type="ORF">TBRA_LOCUS7853</name>
</gene>
<organism evidence="1 2">
    <name type="scientific">Trichogramma brassicae</name>
    <dbReference type="NCBI Taxonomy" id="86971"/>
    <lineage>
        <taxon>Eukaryota</taxon>
        <taxon>Metazoa</taxon>
        <taxon>Ecdysozoa</taxon>
        <taxon>Arthropoda</taxon>
        <taxon>Hexapoda</taxon>
        <taxon>Insecta</taxon>
        <taxon>Pterygota</taxon>
        <taxon>Neoptera</taxon>
        <taxon>Endopterygota</taxon>
        <taxon>Hymenoptera</taxon>
        <taxon>Apocrita</taxon>
        <taxon>Proctotrupomorpha</taxon>
        <taxon>Chalcidoidea</taxon>
        <taxon>Trichogrammatidae</taxon>
        <taxon>Trichogramma</taxon>
    </lineage>
</organism>
<accession>A0A6H5IF23</accession>